<evidence type="ECO:0000256" key="4">
    <source>
        <dbReference type="HAMAP-Rule" id="MF_00213"/>
    </source>
</evidence>
<dbReference type="PANTHER" id="PTHR34535">
    <property type="entry name" value="HYDROGENASE MATURATION FACTOR HYPA"/>
    <property type="match status" value="1"/>
</dbReference>
<dbReference type="HAMAP" id="MF_00213">
    <property type="entry name" value="HypA_HybF"/>
    <property type="match status" value="1"/>
</dbReference>
<dbReference type="PANTHER" id="PTHR34535:SF3">
    <property type="entry name" value="HYDROGENASE MATURATION FACTOR HYPA"/>
    <property type="match status" value="1"/>
</dbReference>
<feature type="binding site" evidence="4">
    <location>
        <position position="92"/>
    </location>
    <ligand>
        <name>Zn(2+)</name>
        <dbReference type="ChEBI" id="CHEBI:29105"/>
    </ligand>
</feature>
<keyword evidence="2 4" id="KW-0479">Metal-binding</keyword>
<comment type="similarity">
    <text evidence="4">Belongs to the HypA/HybF family.</text>
</comment>
<dbReference type="Proteomes" id="UP000255295">
    <property type="component" value="Unassembled WGS sequence"/>
</dbReference>
<sequence length="117" mass="13547">MHEMSLMYEIIQLVSEDAKLRGFQKVKQIQVIVGDLSNVLPDALEWAFLYFCRERACLLNEESQLTIIREKAISQCQNCLFQFEPDYRIALCPKCNLLDGLIISGETFQVEFYEGSD</sequence>
<name>A0A2S0K2E9_LYSSH</name>
<feature type="binding site" evidence="4">
    <location>
        <position position="95"/>
    </location>
    <ligand>
        <name>Zn(2+)</name>
        <dbReference type="ChEBI" id="CHEBI:29105"/>
    </ligand>
</feature>
<keyword evidence="1 4" id="KW-0533">Nickel</keyword>
<dbReference type="PIRSF" id="PIRSF004761">
    <property type="entry name" value="Hydrgn_mat_HypA"/>
    <property type="match status" value="1"/>
</dbReference>
<evidence type="ECO:0000256" key="3">
    <source>
        <dbReference type="ARBA" id="ARBA00022833"/>
    </source>
</evidence>
<comment type="function">
    <text evidence="4">Involved in the maturation of [NiFe] hydrogenases. Required for nickel insertion into the metal center of the hydrogenase.</text>
</comment>
<evidence type="ECO:0000256" key="1">
    <source>
        <dbReference type="ARBA" id="ARBA00022596"/>
    </source>
</evidence>
<reference evidence="5 7" key="1">
    <citation type="submission" date="2017-03" db="EMBL/GenBank/DDBJ databases">
        <title>The whole genome sequencing and assembly of Lysinibacillus sphaericus DSM 28T strain.</title>
        <authorList>
            <person name="Lee Y.-J."/>
            <person name="Yi H."/>
            <person name="Bahn Y.-S."/>
            <person name="Kim J.F."/>
            <person name="Lee D.-W."/>
        </authorList>
    </citation>
    <scope>NUCLEOTIDE SEQUENCE [LARGE SCALE GENOMIC DNA]</scope>
    <source>
        <strain evidence="5 7">DSM 28</strain>
    </source>
</reference>
<organism evidence="5 7">
    <name type="scientific">Lysinibacillus sphaericus</name>
    <name type="common">Bacillus sphaericus</name>
    <dbReference type="NCBI Taxonomy" id="1421"/>
    <lineage>
        <taxon>Bacteria</taxon>
        <taxon>Bacillati</taxon>
        <taxon>Bacillota</taxon>
        <taxon>Bacilli</taxon>
        <taxon>Bacillales</taxon>
        <taxon>Bacillaceae</taxon>
        <taxon>Lysinibacillus</taxon>
    </lineage>
</organism>
<feature type="binding site" evidence="4">
    <location>
        <position position="2"/>
    </location>
    <ligand>
        <name>Ni(2+)</name>
        <dbReference type="ChEBI" id="CHEBI:49786"/>
    </ligand>
</feature>
<dbReference type="GeneID" id="48277552"/>
<dbReference type="Pfam" id="PF01155">
    <property type="entry name" value="HypA"/>
    <property type="match status" value="1"/>
</dbReference>
<dbReference type="AlphaFoldDB" id="A0A2S0K2E9"/>
<keyword evidence="3 4" id="KW-0862">Zinc</keyword>
<gene>
    <name evidence="4 6" type="primary">hypA</name>
    <name evidence="5" type="ORF">LS41612_15220</name>
    <name evidence="6" type="ORF">NCTC10338_01643</name>
</gene>
<evidence type="ECO:0000313" key="8">
    <source>
        <dbReference type="Proteomes" id="UP000255295"/>
    </source>
</evidence>
<dbReference type="EMBL" id="CP019980">
    <property type="protein sequence ID" value="AVK97526.1"/>
    <property type="molecule type" value="Genomic_DNA"/>
</dbReference>
<dbReference type="GO" id="GO:0008270">
    <property type="term" value="F:zinc ion binding"/>
    <property type="evidence" value="ECO:0007669"/>
    <property type="project" value="UniProtKB-UniRule"/>
</dbReference>
<evidence type="ECO:0000313" key="5">
    <source>
        <dbReference type="EMBL" id="AVK97526.1"/>
    </source>
</evidence>
<feature type="binding site" evidence="4">
    <location>
        <position position="76"/>
    </location>
    <ligand>
        <name>Zn(2+)</name>
        <dbReference type="ChEBI" id="CHEBI:29105"/>
    </ligand>
</feature>
<evidence type="ECO:0000313" key="7">
    <source>
        <dbReference type="Proteomes" id="UP000238825"/>
    </source>
</evidence>
<dbReference type="Gene3D" id="3.30.2320.80">
    <property type="match status" value="1"/>
</dbReference>
<accession>A0A2S0K2E9</accession>
<reference evidence="6 8" key="2">
    <citation type="submission" date="2018-06" db="EMBL/GenBank/DDBJ databases">
        <authorList>
            <consortium name="Pathogen Informatics"/>
            <person name="Doyle S."/>
        </authorList>
    </citation>
    <scope>NUCLEOTIDE SEQUENCE [LARGE SCALE GENOMIC DNA]</scope>
    <source>
        <strain evidence="6 8">NCTC10338</strain>
    </source>
</reference>
<dbReference type="InterPro" id="IPR000688">
    <property type="entry name" value="HypA/HybF"/>
</dbReference>
<evidence type="ECO:0000256" key="2">
    <source>
        <dbReference type="ARBA" id="ARBA00022723"/>
    </source>
</evidence>
<evidence type="ECO:0000313" key="6">
    <source>
        <dbReference type="EMBL" id="SUV16563.1"/>
    </source>
</evidence>
<dbReference type="GO" id="GO:0016151">
    <property type="term" value="F:nickel cation binding"/>
    <property type="evidence" value="ECO:0007669"/>
    <property type="project" value="UniProtKB-UniRule"/>
</dbReference>
<dbReference type="RefSeq" id="WP_024363294.1">
    <property type="nucleotide sequence ID" value="NZ_BJNS01000030.1"/>
</dbReference>
<dbReference type="Proteomes" id="UP000238825">
    <property type="component" value="Chromosome"/>
</dbReference>
<feature type="binding site" evidence="4">
    <location>
        <position position="79"/>
    </location>
    <ligand>
        <name>Zn(2+)</name>
        <dbReference type="ChEBI" id="CHEBI:29105"/>
    </ligand>
</feature>
<dbReference type="GO" id="GO:0051604">
    <property type="term" value="P:protein maturation"/>
    <property type="evidence" value="ECO:0007669"/>
    <property type="project" value="InterPro"/>
</dbReference>
<dbReference type="EMBL" id="UFSZ01000001">
    <property type="protein sequence ID" value="SUV16563.1"/>
    <property type="molecule type" value="Genomic_DNA"/>
</dbReference>
<protein>
    <recommendedName>
        <fullName evidence="4">Hydrogenase maturation factor HypA</fullName>
    </recommendedName>
</protein>
<proteinExistence type="inferred from homology"/>